<dbReference type="PANTHER" id="PTHR23506">
    <property type="entry name" value="GH10249P"/>
    <property type="match status" value="1"/>
</dbReference>
<feature type="transmembrane region" description="Helical" evidence="6">
    <location>
        <begin position="194"/>
        <end position="213"/>
    </location>
</feature>
<dbReference type="GO" id="GO:0030672">
    <property type="term" value="C:synaptic vesicle membrane"/>
    <property type="evidence" value="ECO:0007669"/>
    <property type="project" value="TreeGrafter"/>
</dbReference>
<feature type="transmembrane region" description="Helical" evidence="6">
    <location>
        <begin position="327"/>
        <end position="348"/>
    </location>
</feature>
<dbReference type="Gene3D" id="1.20.1250.20">
    <property type="entry name" value="MFS general substrate transporter like domains"/>
    <property type="match status" value="1"/>
</dbReference>
<dbReference type="GO" id="GO:0015842">
    <property type="term" value="P:aminergic neurotransmitter loading into synaptic vesicle"/>
    <property type="evidence" value="ECO:0007669"/>
    <property type="project" value="TreeGrafter"/>
</dbReference>
<dbReference type="InterPro" id="IPR020846">
    <property type="entry name" value="MFS_dom"/>
</dbReference>
<dbReference type="SUPFAM" id="SSF103473">
    <property type="entry name" value="MFS general substrate transporter"/>
    <property type="match status" value="1"/>
</dbReference>
<dbReference type="Pfam" id="PF07690">
    <property type="entry name" value="MFS_1"/>
    <property type="match status" value="1"/>
</dbReference>
<feature type="transmembrane region" description="Helical" evidence="6">
    <location>
        <begin position="274"/>
        <end position="294"/>
    </location>
</feature>
<feature type="transmembrane region" description="Helical" evidence="6">
    <location>
        <begin position="233"/>
        <end position="254"/>
    </location>
</feature>
<evidence type="ECO:0000256" key="4">
    <source>
        <dbReference type="ARBA" id="ARBA00022989"/>
    </source>
</evidence>
<dbReference type="AlphaFoldDB" id="A0AAV6U2A6"/>
<feature type="transmembrane region" description="Helical" evidence="6">
    <location>
        <begin position="360"/>
        <end position="382"/>
    </location>
</feature>
<comment type="subcellular location">
    <subcellularLocation>
        <location evidence="1">Membrane</location>
        <topology evidence="1">Multi-pass membrane protein</topology>
    </subcellularLocation>
</comment>
<dbReference type="CDD" id="cd17384">
    <property type="entry name" value="MFS_SLC18A1_2_VAT1_2"/>
    <property type="match status" value="1"/>
</dbReference>
<gene>
    <name evidence="8" type="ORF">JTE90_027122</name>
</gene>
<evidence type="ECO:0000256" key="6">
    <source>
        <dbReference type="SAM" id="Phobius"/>
    </source>
</evidence>
<keyword evidence="4 6" id="KW-1133">Transmembrane helix</keyword>
<feature type="transmembrane region" description="Helical" evidence="6">
    <location>
        <begin position="301"/>
        <end position="321"/>
    </location>
</feature>
<keyword evidence="9" id="KW-1185">Reference proteome</keyword>
<evidence type="ECO:0000313" key="9">
    <source>
        <dbReference type="Proteomes" id="UP000827092"/>
    </source>
</evidence>
<evidence type="ECO:0000256" key="5">
    <source>
        <dbReference type="ARBA" id="ARBA00023136"/>
    </source>
</evidence>
<reference evidence="8 9" key="1">
    <citation type="journal article" date="2022" name="Nat. Ecol. Evol.">
        <title>A masculinizing supergene underlies an exaggerated male reproductive morph in a spider.</title>
        <authorList>
            <person name="Hendrickx F."/>
            <person name="De Corte Z."/>
            <person name="Sonet G."/>
            <person name="Van Belleghem S.M."/>
            <person name="Kostlbacher S."/>
            <person name="Vangestel C."/>
        </authorList>
    </citation>
    <scope>NUCLEOTIDE SEQUENCE [LARGE SCALE GENOMIC DNA]</scope>
    <source>
        <strain evidence="8">W744_W776</strain>
    </source>
</reference>
<dbReference type="PANTHER" id="PTHR23506:SF4">
    <property type="entry name" value="PORTABELLA"/>
    <property type="match status" value="1"/>
</dbReference>
<feature type="transmembrane region" description="Helical" evidence="6">
    <location>
        <begin position="104"/>
        <end position="121"/>
    </location>
</feature>
<dbReference type="InterPro" id="IPR036259">
    <property type="entry name" value="MFS_trans_sf"/>
</dbReference>
<dbReference type="PROSITE" id="PS50850">
    <property type="entry name" value="MFS"/>
    <property type="match status" value="1"/>
</dbReference>
<keyword evidence="3 6" id="KW-0812">Transmembrane</keyword>
<dbReference type="Proteomes" id="UP000827092">
    <property type="component" value="Unassembled WGS sequence"/>
</dbReference>
<name>A0AAV6U2A6_9ARAC</name>
<dbReference type="InterPro" id="IPR050930">
    <property type="entry name" value="MFS_Vesicular_Transporter"/>
</dbReference>
<dbReference type="InterPro" id="IPR011701">
    <property type="entry name" value="MFS"/>
</dbReference>
<sequence length="457" mass="50249">MLLSIVVPIIPDILYQLDNGSTQIHLAIDTEEKGYNASFSIKDDGKYQNGTHNSSYHNRYRTFNYDMNNENSNVGLLLASKAIVQLLMNPILGPMTNRMGSKSPMFFGTIVLFISSIMFAYGNTFNILFAARSIHGVGSSCITIGGFSMIADRYPEDKKRSKIMGFIMGGTATGVLVGYPLGSVMYDFVNQSTPFLIVASLLLVNTVLIYIFLHPRLEPERLLVGASIRKLILDPYIIVASGAICMSAFTIAVLEPALPIWLMESMSPPKWQLGTVFIPDSFGYFVGTNFFGIVALKMGRWLTAMISLLTVGVCAITIPLSTHVLQLVIPHFGLGLGIGVIDASLMPLMAHLVDTRYTALYGSVYAVAEIAVCLAYSIGPLLGGYLVKIMGFSWVMRFFGILNLLYCPLCLFLKDIPLLENEKMAINMKDVDNMNAKASLTTEGRTNYASFTNEEDK</sequence>
<dbReference type="GO" id="GO:0043195">
    <property type="term" value="C:terminal bouton"/>
    <property type="evidence" value="ECO:0007669"/>
    <property type="project" value="TreeGrafter"/>
</dbReference>
<accession>A0AAV6U2A6</accession>
<dbReference type="GO" id="GO:0005335">
    <property type="term" value="F:serotonin:sodium:chloride symporter activity"/>
    <property type="evidence" value="ECO:0007669"/>
    <property type="project" value="TreeGrafter"/>
</dbReference>
<feature type="domain" description="Major facilitator superfamily (MFS) profile" evidence="7">
    <location>
        <begin position="4"/>
        <end position="418"/>
    </location>
</feature>
<organism evidence="8 9">
    <name type="scientific">Oedothorax gibbosus</name>
    <dbReference type="NCBI Taxonomy" id="931172"/>
    <lineage>
        <taxon>Eukaryota</taxon>
        <taxon>Metazoa</taxon>
        <taxon>Ecdysozoa</taxon>
        <taxon>Arthropoda</taxon>
        <taxon>Chelicerata</taxon>
        <taxon>Arachnida</taxon>
        <taxon>Araneae</taxon>
        <taxon>Araneomorphae</taxon>
        <taxon>Entelegynae</taxon>
        <taxon>Araneoidea</taxon>
        <taxon>Linyphiidae</taxon>
        <taxon>Erigoninae</taxon>
        <taxon>Oedothorax</taxon>
    </lineage>
</organism>
<evidence type="ECO:0000259" key="7">
    <source>
        <dbReference type="PROSITE" id="PS50850"/>
    </source>
</evidence>
<proteinExistence type="predicted"/>
<evidence type="ECO:0000256" key="1">
    <source>
        <dbReference type="ARBA" id="ARBA00004141"/>
    </source>
</evidence>
<dbReference type="EMBL" id="JAFNEN010000743">
    <property type="protein sequence ID" value="KAG8177856.1"/>
    <property type="molecule type" value="Genomic_DNA"/>
</dbReference>
<evidence type="ECO:0000313" key="8">
    <source>
        <dbReference type="EMBL" id="KAG8177856.1"/>
    </source>
</evidence>
<feature type="transmembrane region" description="Helical" evidence="6">
    <location>
        <begin position="163"/>
        <end position="182"/>
    </location>
</feature>
<keyword evidence="2" id="KW-0813">Transport</keyword>
<dbReference type="FunFam" id="1.20.1250.20:FF:000401">
    <property type="entry name" value="Vesicular amine transporter"/>
    <property type="match status" value="1"/>
</dbReference>
<comment type="caution">
    <text evidence="8">The sequence shown here is derived from an EMBL/GenBank/DDBJ whole genome shotgun (WGS) entry which is preliminary data.</text>
</comment>
<evidence type="ECO:0000256" key="3">
    <source>
        <dbReference type="ARBA" id="ARBA00022692"/>
    </source>
</evidence>
<keyword evidence="5 6" id="KW-0472">Membrane</keyword>
<protein>
    <recommendedName>
        <fullName evidence="7">Major facilitator superfamily (MFS) profile domain-containing protein</fullName>
    </recommendedName>
</protein>
<feature type="transmembrane region" description="Helical" evidence="6">
    <location>
        <begin position="394"/>
        <end position="413"/>
    </location>
</feature>
<evidence type="ECO:0000256" key="2">
    <source>
        <dbReference type="ARBA" id="ARBA00022448"/>
    </source>
</evidence>